<dbReference type="PANTHER" id="PTHR11266">
    <property type="entry name" value="PEROXISOMAL MEMBRANE PROTEIN 2, PXMP2 MPV17"/>
    <property type="match status" value="1"/>
</dbReference>
<dbReference type="Proteomes" id="UP001608902">
    <property type="component" value="Unassembled WGS sequence"/>
</dbReference>
<protein>
    <recommendedName>
        <fullName evidence="6">Mitochondrial inner membrane protein Mpv17</fullName>
    </recommendedName>
</protein>
<sequence>MLIDQSVMAPCLTFTFISVLHTAEGKQPKIAVNQAKSEIIPIMITNYKVWPFIQLFNFYVVPLNYRIVFIQTVAIFWNTYLSFMTQADRKQENCRKSSEITSKLSGEVTAASE</sequence>
<keyword evidence="5" id="KW-0472">Membrane</keyword>
<evidence type="ECO:0000313" key="9">
    <source>
        <dbReference type="Proteomes" id="UP001608902"/>
    </source>
</evidence>
<keyword evidence="4" id="KW-1133">Transmembrane helix</keyword>
<evidence type="ECO:0000256" key="2">
    <source>
        <dbReference type="ARBA" id="ARBA00006824"/>
    </source>
</evidence>
<keyword evidence="9" id="KW-1185">Reference proteome</keyword>
<organism evidence="8 9">
    <name type="scientific">Gnathostoma spinigerum</name>
    <dbReference type="NCBI Taxonomy" id="75299"/>
    <lineage>
        <taxon>Eukaryota</taxon>
        <taxon>Metazoa</taxon>
        <taxon>Ecdysozoa</taxon>
        <taxon>Nematoda</taxon>
        <taxon>Chromadorea</taxon>
        <taxon>Rhabditida</taxon>
        <taxon>Spirurina</taxon>
        <taxon>Gnathostomatomorpha</taxon>
        <taxon>Gnathostomatoidea</taxon>
        <taxon>Gnathostomatidae</taxon>
        <taxon>Gnathostoma</taxon>
    </lineage>
</organism>
<evidence type="ECO:0000256" key="4">
    <source>
        <dbReference type="ARBA" id="ARBA00022989"/>
    </source>
</evidence>
<keyword evidence="3" id="KW-0812">Transmembrane</keyword>
<dbReference type="EMBL" id="JBGFUD010003023">
    <property type="protein sequence ID" value="MFH4978252.1"/>
    <property type="molecule type" value="Genomic_DNA"/>
</dbReference>
<name>A0ABD6EG89_9BILA</name>
<comment type="similarity">
    <text evidence="2 7">Belongs to the peroxisomal membrane protein PXMP2/4 family.</text>
</comment>
<dbReference type="InterPro" id="IPR007248">
    <property type="entry name" value="Mpv17_PMP22"/>
</dbReference>
<comment type="subcellular location">
    <subcellularLocation>
        <location evidence="1">Membrane</location>
        <topology evidence="1">Multi-pass membrane protein</topology>
    </subcellularLocation>
</comment>
<dbReference type="AlphaFoldDB" id="A0ABD6EG89"/>
<dbReference type="PANTHER" id="PTHR11266:SF17">
    <property type="entry name" value="PROTEIN MPV17"/>
    <property type="match status" value="1"/>
</dbReference>
<evidence type="ECO:0000256" key="7">
    <source>
        <dbReference type="RuleBase" id="RU363053"/>
    </source>
</evidence>
<evidence type="ECO:0000256" key="1">
    <source>
        <dbReference type="ARBA" id="ARBA00004141"/>
    </source>
</evidence>
<dbReference type="Pfam" id="PF04117">
    <property type="entry name" value="Mpv17_PMP22"/>
    <property type="match status" value="1"/>
</dbReference>
<gene>
    <name evidence="8" type="ORF">AB6A40_004961</name>
</gene>
<evidence type="ECO:0000256" key="3">
    <source>
        <dbReference type="ARBA" id="ARBA00022692"/>
    </source>
</evidence>
<evidence type="ECO:0000313" key="8">
    <source>
        <dbReference type="EMBL" id="MFH4978252.1"/>
    </source>
</evidence>
<evidence type="ECO:0000256" key="5">
    <source>
        <dbReference type="ARBA" id="ARBA00023136"/>
    </source>
</evidence>
<evidence type="ECO:0000256" key="6">
    <source>
        <dbReference type="ARBA" id="ARBA00049743"/>
    </source>
</evidence>
<reference evidence="8 9" key="1">
    <citation type="submission" date="2024-08" db="EMBL/GenBank/DDBJ databases">
        <title>Gnathostoma spinigerum genome.</title>
        <authorList>
            <person name="Gonzalez-Bertolin B."/>
            <person name="Monzon S."/>
            <person name="Zaballos A."/>
            <person name="Jimenez P."/>
            <person name="Dekumyoy P."/>
            <person name="Varona S."/>
            <person name="Cuesta I."/>
            <person name="Sumanam S."/>
            <person name="Adisakwattana P."/>
            <person name="Gasser R.B."/>
            <person name="Hernandez-Gonzalez A."/>
            <person name="Young N.D."/>
            <person name="Perteguer M.J."/>
        </authorList>
    </citation>
    <scope>NUCLEOTIDE SEQUENCE [LARGE SCALE GENOMIC DNA]</scope>
    <source>
        <strain evidence="8">AL3</strain>
        <tissue evidence="8">Liver</tissue>
    </source>
</reference>
<accession>A0ABD6EG89</accession>
<comment type="caution">
    <text evidence="8">The sequence shown here is derived from an EMBL/GenBank/DDBJ whole genome shotgun (WGS) entry which is preliminary data.</text>
</comment>
<proteinExistence type="inferred from homology"/>
<dbReference type="GO" id="GO:0016020">
    <property type="term" value="C:membrane"/>
    <property type="evidence" value="ECO:0007669"/>
    <property type="project" value="UniProtKB-SubCell"/>
</dbReference>